<dbReference type="InterPro" id="IPR006140">
    <property type="entry name" value="D-isomer_DH_NAD-bd"/>
</dbReference>
<dbReference type="SUPFAM" id="SSF52283">
    <property type="entry name" value="Formate/glycerate dehydrogenase catalytic domain-like"/>
    <property type="match status" value="1"/>
</dbReference>
<dbReference type="InterPro" id="IPR036291">
    <property type="entry name" value="NAD(P)-bd_dom_sf"/>
</dbReference>
<evidence type="ECO:0000313" key="6">
    <source>
        <dbReference type="EMBL" id="KRL86374.1"/>
    </source>
</evidence>
<keyword evidence="3" id="KW-0560">Oxidoreductase</keyword>
<gene>
    <name evidence="6" type="ORF">FC50_GL000893</name>
</gene>
<evidence type="ECO:0000256" key="3">
    <source>
        <dbReference type="RuleBase" id="RU003719"/>
    </source>
</evidence>
<accession>A0A0R1TZ18</accession>
<dbReference type="RefSeq" id="WP_054649941.1">
    <property type="nucleotide sequence ID" value="NZ_AZFJ01000045.1"/>
</dbReference>
<name>A0A0R1TZ18_9LACO</name>
<keyword evidence="2" id="KW-0520">NAD</keyword>
<evidence type="ECO:0000259" key="4">
    <source>
        <dbReference type="Pfam" id="PF00389"/>
    </source>
</evidence>
<dbReference type="Gene3D" id="3.40.50.720">
    <property type="entry name" value="NAD(P)-binding Rossmann-like Domain"/>
    <property type="match status" value="2"/>
</dbReference>
<feature type="domain" description="D-isomer specific 2-hydroxyacid dehydrogenase catalytic" evidence="4">
    <location>
        <begin position="10"/>
        <end position="330"/>
    </location>
</feature>
<dbReference type="PROSITE" id="PS00065">
    <property type="entry name" value="D_2_HYDROXYACID_DH_1"/>
    <property type="match status" value="1"/>
</dbReference>
<dbReference type="STRING" id="1423783.FC50_GL000893"/>
<comment type="similarity">
    <text evidence="1 3">Belongs to the D-isomer specific 2-hydroxyacid dehydrogenase family.</text>
</comment>
<feature type="domain" description="D-isomer specific 2-hydroxyacid dehydrogenase NAD-binding" evidence="5">
    <location>
        <begin position="113"/>
        <end position="299"/>
    </location>
</feature>
<proteinExistence type="inferred from homology"/>
<evidence type="ECO:0000256" key="2">
    <source>
        <dbReference type="ARBA" id="ARBA00023027"/>
    </source>
</evidence>
<dbReference type="Pfam" id="PF00389">
    <property type="entry name" value="2-Hacid_dh"/>
    <property type="match status" value="1"/>
</dbReference>
<dbReference type="GO" id="GO:0051287">
    <property type="term" value="F:NAD binding"/>
    <property type="evidence" value="ECO:0007669"/>
    <property type="project" value="InterPro"/>
</dbReference>
<dbReference type="GO" id="GO:0008720">
    <property type="term" value="F:D-lactate dehydrogenase (NAD+) activity"/>
    <property type="evidence" value="ECO:0007669"/>
    <property type="project" value="TreeGrafter"/>
</dbReference>
<dbReference type="InterPro" id="IPR029752">
    <property type="entry name" value="D-isomer_DH_CS1"/>
</dbReference>
<evidence type="ECO:0000313" key="7">
    <source>
        <dbReference type="Proteomes" id="UP000051922"/>
    </source>
</evidence>
<evidence type="ECO:0000256" key="1">
    <source>
        <dbReference type="ARBA" id="ARBA00005854"/>
    </source>
</evidence>
<dbReference type="PANTHER" id="PTHR43026">
    <property type="entry name" value="2-HYDROXYACID DEHYDROGENASE HOMOLOG 1-RELATED"/>
    <property type="match status" value="1"/>
</dbReference>
<reference evidence="6 7" key="1">
    <citation type="journal article" date="2015" name="Genome Announc.">
        <title>Expanding the biotechnology potential of lactobacilli through comparative genomics of 213 strains and associated genera.</title>
        <authorList>
            <person name="Sun Z."/>
            <person name="Harris H.M."/>
            <person name="McCann A."/>
            <person name="Guo C."/>
            <person name="Argimon S."/>
            <person name="Zhang W."/>
            <person name="Yang X."/>
            <person name="Jeffery I.B."/>
            <person name="Cooney J.C."/>
            <person name="Kagawa T.F."/>
            <person name="Liu W."/>
            <person name="Song Y."/>
            <person name="Salvetti E."/>
            <person name="Wrobel A."/>
            <person name="Rasinkangas P."/>
            <person name="Parkhill J."/>
            <person name="Rea M.C."/>
            <person name="O'Sullivan O."/>
            <person name="Ritari J."/>
            <person name="Douillard F.P."/>
            <person name="Paul Ross R."/>
            <person name="Yang R."/>
            <person name="Briner A.E."/>
            <person name="Felis G.E."/>
            <person name="de Vos W.M."/>
            <person name="Barrangou R."/>
            <person name="Klaenhammer T.R."/>
            <person name="Caufield P.W."/>
            <person name="Cui Y."/>
            <person name="Zhang H."/>
            <person name="O'Toole P.W."/>
        </authorList>
    </citation>
    <scope>NUCLEOTIDE SEQUENCE [LARGE SCALE GENOMIC DNA]</scope>
    <source>
        <strain evidence="6 7">DSM 15945</strain>
    </source>
</reference>
<dbReference type="PATRIC" id="fig|1423783.4.peg.921"/>
<dbReference type="AlphaFoldDB" id="A0A0R1TZ18"/>
<dbReference type="Proteomes" id="UP000051922">
    <property type="component" value="Unassembled WGS sequence"/>
</dbReference>
<protein>
    <submittedName>
        <fullName evidence="6">D-lactate dehydrogenase</fullName>
    </submittedName>
</protein>
<dbReference type="Pfam" id="PF02826">
    <property type="entry name" value="2-Hacid_dh_C"/>
    <property type="match status" value="1"/>
</dbReference>
<sequence length="332" mass="35602">MTKILMYCVRDDEQPAIQAYAAAHNLTIDTNDVVLHGDTVQLAQGYDGIVIQQRGPIGDDTVYTQLASYGIHQLTTRTAGVDTINLDAAAAAGLTVTNVPAYSPRSVAEHALMSIFRILRQSPLIDARVRNNNFDFNGLQAKEIHSTTIGIIGAGRIGGTLAQMLHLLGAKVLAYDVQERDDLRDIVTYTTKAKVLEQSDVVSLHVDLNPTSTGLIGADDLKLMQPTSGLVNASRGPVVDTAALITALKNHELAMAALDTVEGEAAVFTRDLSKVGLDATPQIKELNAMDNVILTPHIGFYTNIAVQNMVDIALDDVLAVLNGEQPKNAISR</sequence>
<comment type="caution">
    <text evidence="6">The sequence shown here is derived from an EMBL/GenBank/DDBJ whole genome shotgun (WGS) entry which is preliminary data.</text>
</comment>
<dbReference type="SUPFAM" id="SSF51735">
    <property type="entry name" value="NAD(P)-binding Rossmann-fold domains"/>
    <property type="match status" value="1"/>
</dbReference>
<keyword evidence="7" id="KW-1185">Reference proteome</keyword>
<dbReference type="InterPro" id="IPR058205">
    <property type="entry name" value="D-LDH-like"/>
</dbReference>
<evidence type="ECO:0000259" key="5">
    <source>
        <dbReference type="Pfam" id="PF02826"/>
    </source>
</evidence>
<organism evidence="6 7">
    <name type="scientific">Lacticaseibacillus pantheris DSM 15945 = JCM 12539 = NBRC 106106</name>
    <dbReference type="NCBI Taxonomy" id="1423783"/>
    <lineage>
        <taxon>Bacteria</taxon>
        <taxon>Bacillati</taxon>
        <taxon>Bacillota</taxon>
        <taxon>Bacilli</taxon>
        <taxon>Lactobacillales</taxon>
        <taxon>Lactobacillaceae</taxon>
        <taxon>Lacticaseibacillus</taxon>
    </lineage>
</organism>
<dbReference type="EMBL" id="AZFJ01000045">
    <property type="protein sequence ID" value="KRL86374.1"/>
    <property type="molecule type" value="Genomic_DNA"/>
</dbReference>
<dbReference type="OrthoDB" id="9805416at2"/>
<dbReference type="InterPro" id="IPR006139">
    <property type="entry name" value="D-isomer_2_OHA_DH_cat_dom"/>
</dbReference>
<dbReference type="PANTHER" id="PTHR43026:SF1">
    <property type="entry name" value="2-HYDROXYACID DEHYDROGENASE HOMOLOG 1-RELATED"/>
    <property type="match status" value="1"/>
</dbReference>